<evidence type="ECO:0000313" key="2">
    <source>
        <dbReference type="Proteomes" id="UP000823561"/>
    </source>
</evidence>
<reference evidence="1" key="1">
    <citation type="submission" date="2020-10" db="EMBL/GenBank/DDBJ databases">
        <title>Chromosome-scale genome assembly of the Allis shad, Alosa alosa.</title>
        <authorList>
            <person name="Margot Z."/>
            <person name="Christophe K."/>
            <person name="Cabau C."/>
            <person name="Louis A."/>
            <person name="Berthelot C."/>
            <person name="Parey E."/>
            <person name="Roest Crollius H."/>
            <person name="Montfort J."/>
            <person name="Robinson-Rechavi M."/>
            <person name="Bucao C."/>
            <person name="Bouchez O."/>
            <person name="Gislard M."/>
            <person name="Lluch J."/>
            <person name="Milhes M."/>
            <person name="Lampietro C."/>
            <person name="Lopez Roques C."/>
            <person name="Donnadieu C."/>
            <person name="Braasch I."/>
            <person name="Desvignes T."/>
            <person name="Postlethwait J."/>
            <person name="Bobe J."/>
            <person name="Guiguen Y."/>
        </authorList>
    </citation>
    <scope>NUCLEOTIDE SEQUENCE</scope>
    <source>
        <strain evidence="1">M-15738</strain>
        <tissue evidence="1">Blood</tissue>
    </source>
</reference>
<keyword evidence="2" id="KW-1185">Reference proteome</keyword>
<evidence type="ECO:0000313" key="1">
    <source>
        <dbReference type="EMBL" id="KAG5281105.1"/>
    </source>
</evidence>
<protein>
    <submittedName>
        <fullName evidence="1">Uncharacterized protein</fullName>
    </submittedName>
</protein>
<proteinExistence type="predicted"/>
<accession>A0AAV6H4V7</accession>
<comment type="caution">
    <text evidence="1">The sequence shown here is derived from an EMBL/GenBank/DDBJ whole genome shotgun (WGS) entry which is preliminary data.</text>
</comment>
<dbReference type="Proteomes" id="UP000823561">
    <property type="component" value="Chromosome 5"/>
</dbReference>
<name>A0AAV6H4V7_9TELE</name>
<sequence>MRAKHPGSDWKSLVVEATTEALKLGPSPVALLLQALLQFSTKMEARETRRLLERLVYYASPEQPDTVSSVARWYLLRHLHAKDDLELMDKLVEQAAAAGDSRLLEFHKQICLSG</sequence>
<dbReference type="EMBL" id="JADWDJ010000005">
    <property type="protein sequence ID" value="KAG5281105.1"/>
    <property type="molecule type" value="Genomic_DNA"/>
</dbReference>
<organism evidence="1 2">
    <name type="scientific">Alosa alosa</name>
    <name type="common">allis shad</name>
    <dbReference type="NCBI Taxonomy" id="278164"/>
    <lineage>
        <taxon>Eukaryota</taxon>
        <taxon>Metazoa</taxon>
        <taxon>Chordata</taxon>
        <taxon>Craniata</taxon>
        <taxon>Vertebrata</taxon>
        <taxon>Euteleostomi</taxon>
        <taxon>Actinopterygii</taxon>
        <taxon>Neopterygii</taxon>
        <taxon>Teleostei</taxon>
        <taxon>Clupei</taxon>
        <taxon>Clupeiformes</taxon>
        <taxon>Clupeoidei</taxon>
        <taxon>Clupeidae</taxon>
        <taxon>Alosa</taxon>
    </lineage>
</organism>
<gene>
    <name evidence="1" type="ORF">AALO_G00067480</name>
</gene>
<dbReference type="AlphaFoldDB" id="A0AAV6H4V7"/>